<evidence type="ECO:0000313" key="2">
    <source>
        <dbReference type="Proteomes" id="UP000017404"/>
    </source>
</evidence>
<dbReference type="AlphaFoldDB" id="V2V1Y1"/>
<organism evidence="1 2">
    <name type="scientific">Acinetobacter tjernbergiae DSM 14971 = CIP 107465</name>
    <dbReference type="NCBI Taxonomy" id="1120928"/>
    <lineage>
        <taxon>Bacteria</taxon>
        <taxon>Pseudomonadati</taxon>
        <taxon>Pseudomonadota</taxon>
        <taxon>Gammaproteobacteria</taxon>
        <taxon>Moraxellales</taxon>
        <taxon>Moraxellaceae</taxon>
        <taxon>Acinetobacter</taxon>
    </lineage>
</organism>
<gene>
    <name evidence="1" type="ORF">F990_02324</name>
</gene>
<dbReference type="EMBL" id="AYEV01000024">
    <property type="protein sequence ID" value="ESK54881.1"/>
    <property type="molecule type" value="Genomic_DNA"/>
</dbReference>
<reference evidence="1 2" key="1">
    <citation type="submission" date="2013-10" db="EMBL/GenBank/DDBJ databases">
        <title>The Genome Sequence of Acinetobacter tjernbergiae CIP107465.</title>
        <authorList>
            <consortium name="The Broad Institute Genomics Platform"/>
            <consortium name="The Broad Institute Genome Sequencing Center for Infectious Disease"/>
            <person name="Cerqueira G."/>
            <person name="Feldgarden M."/>
            <person name="Courvalin P."/>
            <person name="Grillot-Courvalin C."/>
            <person name="Clermont D."/>
            <person name="Rocha E."/>
            <person name="Yoon E.-J."/>
            <person name="Nemec A."/>
            <person name="Young S.K."/>
            <person name="Zeng Q."/>
            <person name="Gargeya S."/>
            <person name="Fitzgerald M."/>
            <person name="Abouelleil A."/>
            <person name="Alvarado L."/>
            <person name="Berlin A.M."/>
            <person name="Chapman S.B."/>
            <person name="Gainer-Dewar J."/>
            <person name="Goldberg J."/>
            <person name="Gnerre S."/>
            <person name="Griggs A."/>
            <person name="Gujja S."/>
            <person name="Hansen M."/>
            <person name="Howarth C."/>
            <person name="Imamovic A."/>
            <person name="Ireland A."/>
            <person name="Larimer J."/>
            <person name="McCowan C."/>
            <person name="Murphy C."/>
            <person name="Pearson M."/>
            <person name="Poon T.W."/>
            <person name="Priest M."/>
            <person name="Roberts A."/>
            <person name="Saif S."/>
            <person name="Shea T."/>
            <person name="Sykes S."/>
            <person name="Wortman J."/>
            <person name="Nusbaum C."/>
            <person name="Birren B."/>
        </authorList>
    </citation>
    <scope>NUCLEOTIDE SEQUENCE [LARGE SCALE GENOMIC DNA]</scope>
    <source>
        <strain evidence="1 2">CIP 107465</strain>
    </source>
</reference>
<dbReference type="Proteomes" id="UP000017404">
    <property type="component" value="Unassembled WGS sequence"/>
</dbReference>
<keyword evidence="2" id="KW-1185">Reference proteome</keyword>
<dbReference type="STRING" id="202955.GCA_000759995_00243"/>
<sequence length="77" mass="9146">MTNKLYYWAENLENYSSDIDQEHPFSIEIKKLNFFIGKNNSGKSRFVRNLFSASKYTIQDFSFPNLTEHFNELKSLV</sequence>
<dbReference type="PATRIC" id="fig|1120928.5.peg.2347"/>
<protein>
    <submittedName>
        <fullName evidence="1">Uncharacterized protein</fullName>
    </submittedName>
</protein>
<name>V2V1Y1_9GAMM</name>
<evidence type="ECO:0000313" key="1">
    <source>
        <dbReference type="EMBL" id="ESK54881.1"/>
    </source>
</evidence>
<proteinExistence type="predicted"/>
<dbReference type="RefSeq" id="WP_018679933.1">
    <property type="nucleotide sequence ID" value="NZ_AYEV01000024.1"/>
</dbReference>
<comment type="caution">
    <text evidence="1">The sequence shown here is derived from an EMBL/GenBank/DDBJ whole genome shotgun (WGS) entry which is preliminary data.</text>
</comment>
<accession>V2V1Y1</accession>